<organism evidence="2 3">
    <name type="scientific">Lactuca virosa</name>
    <dbReference type="NCBI Taxonomy" id="75947"/>
    <lineage>
        <taxon>Eukaryota</taxon>
        <taxon>Viridiplantae</taxon>
        <taxon>Streptophyta</taxon>
        <taxon>Embryophyta</taxon>
        <taxon>Tracheophyta</taxon>
        <taxon>Spermatophyta</taxon>
        <taxon>Magnoliopsida</taxon>
        <taxon>eudicotyledons</taxon>
        <taxon>Gunneridae</taxon>
        <taxon>Pentapetalae</taxon>
        <taxon>asterids</taxon>
        <taxon>campanulids</taxon>
        <taxon>Asterales</taxon>
        <taxon>Asteraceae</taxon>
        <taxon>Cichorioideae</taxon>
        <taxon>Cichorieae</taxon>
        <taxon>Lactucinae</taxon>
        <taxon>Lactuca</taxon>
    </lineage>
</organism>
<proteinExistence type="predicted"/>
<evidence type="ECO:0000313" key="2">
    <source>
        <dbReference type="EMBL" id="CAH1443616.1"/>
    </source>
</evidence>
<dbReference type="AlphaFoldDB" id="A0AAU9P0Y8"/>
<dbReference type="EMBL" id="CAKMRJ010005523">
    <property type="protein sequence ID" value="CAH1443616.1"/>
    <property type="molecule type" value="Genomic_DNA"/>
</dbReference>
<evidence type="ECO:0000313" key="3">
    <source>
        <dbReference type="Proteomes" id="UP001157418"/>
    </source>
</evidence>
<keyword evidence="1" id="KW-0472">Membrane</keyword>
<evidence type="ECO:0000256" key="1">
    <source>
        <dbReference type="SAM" id="Phobius"/>
    </source>
</evidence>
<sequence>MELLVPINNRQYSWLNHAKESVYTLPNIIISAFTTSDPETWFLPEELHDVDLGDDDDMQVDTGHAGSLFEAEDHYDLPIRQFPPPSYAQPMGAHFEPQHEYQSYQQHNEPEPEYPLDIYTVRLRPCASKATEIQQPFDASRRSKLAPITTYRIFGIIFSLKAVTVLAGLLHLDPVTILPYSHPKY</sequence>
<accession>A0AAU9P0Y8</accession>
<name>A0AAU9P0Y8_9ASTR</name>
<keyword evidence="3" id="KW-1185">Reference proteome</keyword>
<feature type="transmembrane region" description="Helical" evidence="1">
    <location>
        <begin position="151"/>
        <end position="172"/>
    </location>
</feature>
<keyword evidence="1" id="KW-0812">Transmembrane</keyword>
<comment type="caution">
    <text evidence="2">The sequence shown here is derived from an EMBL/GenBank/DDBJ whole genome shotgun (WGS) entry which is preliminary data.</text>
</comment>
<reference evidence="2 3" key="1">
    <citation type="submission" date="2022-01" db="EMBL/GenBank/DDBJ databases">
        <authorList>
            <person name="Xiong W."/>
            <person name="Schranz E."/>
        </authorList>
    </citation>
    <scope>NUCLEOTIDE SEQUENCE [LARGE SCALE GENOMIC DNA]</scope>
</reference>
<protein>
    <submittedName>
        <fullName evidence="2">Uncharacterized protein</fullName>
    </submittedName>
</protein>
<gene>
    <name evidence="2" type="ORF">LVIROSA_LOCUS29522</name>
</gene>
<dbReference type="Proteomes" id="UP001157418">
    <property type="component" value="Unassembled WGS sequence"/>
</dbReference>
<keyword evidence="1" id="KW-1133">Transmembrane helix</keyword>